<dbReference type="InterPro" id="IPR036388">
    <property type="entry name" value="WH-like_DNA-bd_sf"/>
</dbReference>
<keyword evidence="6" id="KW-1185">Reference proteome</keyword>
<dbReference type="InterPro" id="IPR036390">
    <property type="entry name" value="WH_DNA-bd_sf"/>
</dbReference>
<keyword evidence="3" id="KW-0804">Transcription</keyword>
<reference evidence="5 6" key="1">
    <citation type="submission" date="2024-03" db="EMBL/GenBank/DDBJ databases">
        <title>Community enrichment and isolation of bacterial strains for fucoidan degradation.</title>
        <authorList>
            <person name="Sichert A."/>
        </authorList>
    </citation>
    <scope>NUCLEOTIDE SEQUENCE [LARGE SCALE GENOMIC DNA]</scope>
    <source>
        <strain evidence="5 6">AS62</strain>
    </source>
</reference>
<sequence length="157" mass="17268">MPLQEDVTTYKAQNNLGYCLSRAALIMQTAVDAALIEIGLNRLSWTVLACIRFEGIESPSKIAEFVGLERTTASRLITRLEKQGFVTRQPSNEDGRGHSVKPTLQGIEACKKGPALIEAATRPYLSDLSENNVKQLIYLLKHIGTGTVANWKVPISK</sequence>
<dbReference type="InterPro" id="IPR000835">
    <property type="entry name" value="HTH_MarR-typ"/>
</dbReference>
<evidence type="ECO:0000256" key="2">
    <source>
        <dbReference type="ARBA" id="ARBA00023125"/>
    </source>
</evidence>
<dbReference type="SUPFAM" id="SSF46785">
    <property type="entry name" value="Winged helix' DNA-binding domain"/>
    <property type="match status" value="1"/>
</dbReference>
<dbReference type="PROSITE" id="PS01117">
    <property type="entry name" value="HTH_MARR_1"/>
    <property type="match status" value="1"/>
</dbReference>
<dbReference type="PANTHER" id="PTHR42756:SF1">
    <property type="entry name" value="TRANSCRIPTIONAL REPRESSOR OF EMRAB OPERON"/>
    <property type="match status" value="1"/>
</dbReference>
<organism evidence="5 6">
    <name type="scientific">Ahrensia kielensis</name>
    <dbReference type="NCBI Taxonomy" id="76980"/>
    <lineage>
        <taxon>Bacteria</taxon>
        <taxon>Pseudomonadati</taxon>
        <taxon>Pseudomonadota</taxon>
        <taxon>Alphaproteobacteria</taxon>
        <taxon>Hyphomicrobiales</taxon>
        <taxon>Ahrensiaceae</taxon>
        <taxon>Ahrensia</taxon>
    </lineage>
</organism>
<accession>A0ABU9TB54</accession>
<dbReference type="PROSITE" id="PS50995">
    <property type="entry name" value="HTH_MARR_2"/>
    <property type="match status" value="1"/>
</dbReference>
<dbReference type="PANTHER" id="PTHR42756">
    <property type="entry name" value="TRANSCRIPTIONAL REGULATOR, MARR"/>
    <property type="match status" value="1"/>
</dbReference>
<dbReference type="Proteomes" id="UP001477870">
    <property type="component" value="Unassembled WGS sequence"/>
</dbReference>
<keyword evidence="1" id="KW-0805">Transcription regulation</keyword>
<protein>
    <submittedName>
        <fullName evidence="5">MarR family transcriptional regulator</fullName>
    </submittedName>
</protein>
<name>A0ABU9TB54_9HYPH</name>
<proteinExistence type="predicted"/>
<comment type="caution">
    <text evidence="5">The sequence shown here is derived from an EMBL/GenBank/DDBJ whole genome shotgun (WGS) entry which is preliminary data.</text>
</comment>
<dbReference type="EMBL" id="JBBMQO010000009">
    <property type="protein sequence ID" value="MEM5502994.1"/>
    <property type="molecule type" value="Genomic_DNA"/>
</dbReference>
<dbReference type="Gene3D" id="1.10.10.10">
    <property type="entry name" value="Winged helix-like DNA-binding domain superfamily/Winged helix DNA-binding domain"/>
    <property type="match status" value="1"/>
</dbReference>
<dbReference type="SMART" id="SM00347">
    <property type="entry name" value="HTH_MARR"/>
    <property type="match status" value="1"/>
</dbReference>
<evidence type="ECO:0000256" key="3">
    <source>
        <dbReference type="ARBA" id="ARBA00023163"/>
    </source>
</evidence>
<dbReference type="PRINTS" id="PR00598">
    <property type="entry name" value="HTHMARR"/>
</dbReference>
<evidence type="ECO:0000313" key="6">
    <source>
        <dbReference type="Proteomes" id="UP001477870"/>
    </source>
</evidence>
<evidence type="ECO:0000313" key="5">
    <source>
        <dbReference type="EMBL" id="MEM5502994.1"/>
    </source>
</evidence>
<dbReference type="RefSeq" id="WP_342849197.1">
    <property type="nucleotide sequence ID" value="NZ_JBBMQO010000009.1"/>
</dbReference>
<evidence type="ECO:0000259" key="4">
    <source>
        <dbReference type="PROSITE" id="PS50995"/>
    </source>
</evidence>
<feature type="domain" description="HTH marR-type" evidence="4">
    <location>
        <begin position="13"/>
        <end position="145"/>
    </location>
</feature>
<dbReference type="Pfam" id="PF01047">
    <property type="entry name" value="MarR"/>
    <property type="match status" value="1"/>
</dbReference>
<dbReference type="InterPro" id="IPR023187">
    <property type="entry name" value="Tscrpt_reg_MarR-type_CS"/>
</dbReference>
<evidence type="ECO:0000256" key="1">
    <source>
        <dbReference type="ARBA" id="ARBA00023015"/>
    </source>
</evidence>
<keyword evidence="2" id="KW-0238">DNA-binding</keyword>
<gene>
    <name evidence="5" type="ORF">WNY59_15505</name>
</gene>